<dbReference type="PANTHER" id="PTHR35848">
    <property type="entry name" value="OXALATE-BINDING PROTEIN"/>
    <property type="match status" value="1"/>
</dbReference>
<dbReference type="OrthoDB" id="9798709at2"/>
<dbReference type="CDD" id="cd02224">
    <property type="entry name" value="cupin_SPO2919-like"/>
    <property type="match status" value="1"/>
</dbReference>
<dbReference type="Proteomes" id="UP000245461">
    <property type="component" value="Unassembled WGS sequence"/>
</dbReference>
<accession>A0A317EFJ8</accession>
<dbReference type="AlphaFoldDB" id="A0A317EFJ8"/>
<dbReference type="Gene3D" id="2.60.120.10">
    <property type="entry name" value="Jelly Rolls"/>
    <property type="match status" value="1"/>
</dbReference>
<evidence type="ECO:0000313" key="4">
    <source>
        <dbReference type="Proteomes" id="UP000245461"/>
    </source>
</evidence>
<comment type="caution">
    <text evidence="3">The sequence shown here is derived from an EMBL/GenBank/DDBJ whole genome shotgun (WGS) entry which is preliminary data.</text>
</comment>
<dbReference type="InterPro" id="IPR051610">
    <property type="entry name" value="GPI/OXD"/>
</dbReference>
<dbReference type="Pfam" id="PF07883">
    <property type="entry name" value="Cupin_2"/>
    <property type="match status" value="1"/>
</dbReference>
<dbReference type="InterPro" id="IPR014710">
    <property type="entry name" value="RmlC-like_jellyroll"/>
</dbReference>
<dbReference type="GO" id="GO:0046872">
    <property type="term" value="F:metal ion binding"/>
    <property type="evidence" value="ECO:0007669"/>
    <property type="project" value="UniProtKB-KW"/>
</dbReference>
<evidence type="ECO:0000259" key="2">
    <source>
        <dbReference type="Pfam" id="PF07883"/>
    </source>
</evidence>
<keyword evidence="4" id="KW-1185">Reference proteome</keyword>
<sequence>MPKSPVLSLADLPLDTLHDNARFTARAAPFAAPLGATRLGGRLVEVPAGKRAWPLHCHHANDEIFVILAGRGTLRLGDGRFRVAAGDVAVCPAGGAESAHQLINDGDEPLRYLAISTMNAPDVMEYPDSGKFTVFAGAAPGGDKAKRSFHHIGHAADACDYWEGEA</sequence>
<evidence type="ECO:0000256" key="1">
    <source>
        <dbReference type="ARBA" id="ARBA00022723"/>
    </source>
</evidence>
<dbReference type="InterPro" id="IPR011051">
    <property type="entry name" value="RmlC_Cupin_sf"/>
</dbReference>
<dbReference type="InterPro" id="IPR013096">
    <property type="entry name" value="Cupin_2"/>
</dbReference>
<proteinExistence type="predicted"/>
<dbReference type="SUPFAM" id="SSF51182">
    <property type="entry name" value="RmlC-like cupins"/>
    <property type="match status" value="1"/>
</dbReference>
<protein>
    <submittedName>
        <fullName evidence="3">Cupin</fullName>
    </submittedName>
</protein>
<name>A0A317EFJ8_9PROT</name>
<evidence type="ECO:0000313" key="3">
    <source>
        <dbReference type="EMBL" id="PWR25372.1"/>
    </source>
</evidence>
<feature type="domain" description="Cupin type-2" evidence="2">
    <location>
        <begin position="43"/>
        <end position="115"/>
    </location>
</feature>
<dbReference type="PANTHER" id="PTHR35848:SF6">
    <property type="entry name" value="CUPIN TYPE-2 DOMAIN-CONTAINING PROTEIN"/>
    <property type="match status" value="1"/>
</dbReference>
<gene>
    <name evidence="3" type="ORF">DKG74_03830</name>
</gene>
<dbReference type="RefSeq" id="WP_109903753.1">
    <property type="nucleotide sequence ID" value="NZ_QGLE01000002.1"/>
</dbReference>
<dbReference type="EMBL" id="QGLE01000002">
    <property type="protein sequence ID" value="PWR25372.1"/>
    <property type="molecule type" value="Genomic_DNA"/>
</dbReference>
<organism evidence="3 4">
    <name type="scientific">Zavarzinia aquatilis</name>
    <dbReference type="NCBI Taxonomy" id="2211142"/>
    <lineage>
        <taxon>Bacteria</taxon>
        <taxon>Pseudomonadati</taxon>
        <taxon>Pseudomonadota</taxon>
        <taxon>Alphaproteobacteria</taxon>
        <taxon>Rhodospirillales</taxon>
        <taxon>Zavarziniaceae</taxon>
        <taxon>Zavarzinia</taxon>
    </lineage>
</organism>
<keyword evidence="1" id="KW-0479">Metal-binding</keyword>
<reference evidence="3 4" key="1">
    <citation type="submission" date="2018-05" db="EMBL/GenBank/DDBJ databases">
        <title>Zavarzinia sp. HR-AS.</title>
        <authorList>
            <person name="Lee Y."/>
            <person name="Jeon C.O."/>
        </authorList>
    </citation>
    <scope>NUCLEOTIDE SEQUENCE [LARGE SCALE GENOMIC DNA]</scope>
    <source>
        <strain evidence="3 4">HR-AS</strain>
    </source>
</reference>